<feature type="non-terminal residue" evidence="1">
    <location>
        <position position="340"/>
    </location>
</feature>
<reference evidence="1 2" key="1">
    <citation type="journal article" date="2019" name="Nat. Ecol. Evol.">
        <title>Megaphylogeny resolves global patterns of mushroom evolution.</title>
        <authorList>
            <person name="Varga T."/>
            <person name="Krizsan K."/>
            <person name="Foldi C."/>
            <person name="Dima B."/>
            <person name="Sanchez-Garcia M."/>
            <person name="Sanchez-Ramirez S."/>
            <person name="Szollosi G.J."/>
            <person name="Szarkandi J.G."/>
            <person name="Papp V."/>
            <person name="Albert L."/>
            <person name="Andreopoulos W."/>
            <person name="Angelini C."/>
            <person name="Antonin V."/>
            <person name="Barry K.W."/>
            <person name="Bougher N.L."/>
            <person name="Buchanan P."/>
            <person name="Buyck B."/>
            <person name="Bense V."/>
            <person name="Catcheside P."/>
            <person name="Chovatia M."/>
            <person name="Cooper J."/>
            <person name="Damon W."/>
            <person name="Desjardin D."/>
            <person name="Finy P."/>
            <person name="Geml J."/>
            <person name="Haridas S."/>
            <person name="Hughes K."/>
            <person name="Justo A."/>
            <person name="Karasinski D."/>
            <person name="Kautmanova I."/>
            <person name="Kiss B."/>
            <person name="Kocsube S."/>
            <person name="Kotiranta H."/>
            <person name="LaButti K.M."/>
            <person name="Lechner B.E."/>
            <person name="Liimatainen K."/>
            <person name="Lipzen A."/>
            <person name="Lukacs Z."/>
            <person name="Mihaltcheva S."/>
            <person name="Morgado L.N."/>
            <person name="Niskanen T."/>
            <person name="Noordeloos M.E."/>
            <person name="Ohm R.A."/>
            <person name="Ortiz-Santana B."/>
            <person name="Ovrebo C."/>
            <person name="Racz N."/>
            <person name="Riley R."/>
            <person name="Savchenko A."/>
            <person name="Shiryaev A."/>
            <person name="Soop K."/>
            <person name="Spirin V."/>
            <person name="Szebenyi C."/>
            <person name="Tomsovsky M."/>
            <person name="Tulloss R.E."/>
            <person name="Uehling J."/>
            <person name="Grigoriev I.V."/>
            <person name="Vagvolgyi C."/>
            <person name="Papp T."/>
            <person name="Martin F.M."/>
            <person name="Miettinen O."/>
            <person name="Hibbett D.S."/>
            <person name="Nagy L.G."/>
        </authorList>
    </citation>
    <scope>NUCLEOTIDE SEQUENCE [LARGE SCALE GENOMIC DNA]</scope>
    <source>
        <strain evidence="1 2">CBS 962.96</strain>
    </source>
</reference>
<dbReference type="AlphaFoldDB" id="A0A4S8KIE3"/>
<dbReference type="PANTHER" id="PTHR33129">
    <property type="entry name" value="PROTEIN KINASE DOMAIN-CONTAINING PROTEIN-RELATED"/>
    <property type="match status" value="1"/>
</dbReference>
<proteinExistence type="predicted"/>
<dbReference type="EMBL" id="ML182869">
    <property type="protein sequence ID" value="THU75123.1"/>
    <property type="molecule type" value="Genomic_DNA"/>
</dbReference>
<protein>
    <submittedName>
        <fullName evidence="1">Uncharacterized protein</fullName>
    </submittedName>
</protein>
<accession>A0A4S8KIE3</accession>
<sequence length="340" mass="39185">MSTDLWQYELTEEDVMLFDSGQQLPTPEGHWVYTPIRIIESDSPRENRLDWAHKLGSPYRRWFMRPMSLKEFLLAATLQKSQSLTELLRAFYRQLGPDARTAYRVCRDHLDYMTYIEEVKRKIKKISSDQLRTAFYSAAGLDYDAAITHSIILVTAGPRRSQYRTGFVSRYMYELVSTRYSSDQRGRIIDLFSMSHQDASTRASAGYLFEDLMHQILEKGASLEMRIMSDTKTGKGKNVIFRPDFDKPTESLVLAPSVTAQIYSHDEEVLRPGLYCKASVSDAAGLDSYYWDQAKGIIWLFQFTVSQNYDAKVEGTKWIMDRAEKQATNAKINYVVLSPS</sequence>
<evidence type="ECO:0000313" key="1">
    <source>
        <dbReference type="EMBL" id="THU75123.1"/>
    </source>
</evidence>
<organism evidence="1 2">
    <name type="scientific">Dendrothele bispora (strain CBS 962.96)</name>
    <dbReference type="NCBI Taxonomy" id="1314807"/>
    <lineage>
        <taxon>Eukaryota</taxon>
        <taxon>Fungi</taxon>
        <taxon>Dikarya</taxon>
        <taxon>Basidiomycota</taxon>
        <taxon>Agaricomycotina</taxon>
        <taxon>Agaricomycetes</taxon>
        <taxon>Agaricomycetidae</taxon>
        <taxon>Agaricales</taxon>
        <taxon>Agaricales incertae sedis</taxon>
        <taxon>Dendrothele</taxon>
    </lineage>
</organism>
<evidence type="ECO:0000313" key="2">
    <source>
        <dbReference type="Proteomes" id="UP000297245"/>
    </source>
</evidence>
<dbReference type="Proteomes" id="UP000297245">
    <property type="component" value="Unassembled WGS sequence"/>
</dbReference>
<gene>
    <name evidence="1" type="ORF">K435DRAFT_316933</name>
</gene>
<name>A0A4S8KIE3_DENBC</name>
<dbReference type="OrthoDB" id="19861at2759"/>
<dbReference type="InterPro" id="IPR052980">
    <property type="entry name" value="Crinkler_effector"/>
</dbReference>
<keyword evidence="2" id="KW-1185">Reference proteome</keyword>
<dbReference type="PANTHER" id="PTHR33129:SF1">
    <property type="entry name" value="ATP-BINDING PROTEIN"/>
    <property type="match status" value="1"/>
</dbReference>